<accession>A0ABR8CJQ6</accession>
<proteinExistence type="predicted"/>
<comment type="caution">
    <text evidence="5">The sequence shown here is derived from an EMBL/GenBank/DDBJ whole genome shotgun (WGS) entry which is preliminary data.</text>
</comment>
<protein>
    <submittedName>
        <fullName evidence="5">Tetratricopeptide repeat protein</fullName>
    </submittedName>
</protein>
<gene>
    <name evidence="5" type="ORF">H6G18_04820</name>
</gene>
<feature type="repeat" description="TPR" evidence="3">
    <location>
        <begin position="584"/>
        <end position="617"/>
    </location>
</feature>
<dbReference type="SMART" id="SM00028">
    <property type="entry name" value="TPR"/>
    <property type="match status" value="10"/>
</dbReference>
<dbReference type="Proteomes" id="UP000607281">
    <property type="component" value="Unassembled WGS sequence"/>
</dbReference>
<dbReference type="SUPFAM" id="SSF50156">
    <property type="entry name" value="PDZ domain-like"/>
    <property type="match status" value="1"/>
</dbReference>
<feature type="repeat" description="TPR" evidence="3">
    <location>
        <begin position="1017"/>
        <end position="1050"/>
    </location>
</feature>
<feature type="domain" description="PDZ" evidence="4">
    <location>
        <begin position="924"/>
        <end position="982"/>
    </location>
</feature>
<dbReference type="InterPro" id="IPR011990">
    <property type="entry name" value="TPR-like_helical_dom_sf"/>
</dbReference>
<dbReference type="PROSITE" id="PS50106">
    <property type="entry name" value="PDZ"/>
    <property type="match status" value="1"/>
</dbReference>
<evidence type="ECO:0000259" key="4">
    <source>
        <dbReference type="PROSITE" id="PS50106"/>
    </source>
</evidence>
<feature type="repeat" description="TPR" evidence="3">
    <location>
        <begin position="721"/>
        <end position="754"/>
    </location>
</feature>
<dbReference type="CDD" id="cd06782">
    <property type="entry name" value="cpPDZ_CPP-like"/>
    <property type="match status" value="1"/>
</dbReference>
<name>A0ABR8CJQ6_9NOST</name>
<reference evidence="5 6" key="1">
    <citation type="journal article" date="2020" name="ISME J.">
        <title>Comparative genomics reveals insights into cyanobacterial evolution and habitat adaptation.</title>
        <authorList>
            <person name="Chen M.Y."/>
            <person name="Teng W.K."/>
            <person name="Zhao L."/>
            <person name="Hu C.X."/>
            <person name="Zhou Y.K."/>
            <person name="Han B.P."/>
            <person name="Song L.R."/>
            <person name="Shu W.S."/>
        </authorList>
    </citation>
    <scope>NUCLEOTIDE SEQUENCE [LARGE SCALE GENOMIC DNA]</scope>
    <source>
        <strain evidence="5 6">FACHB-260</strain>
    </source>
</reference>
<keyword evidence="6" id="KW-1185">Reference proteome</keyword>
<dbReference type="SUPFAM" id="SSF50494">
    <property type="entry name" value="Trypsin-like serine proteases"/>
    <property type="match status" value="2"/>
</dbReference>
<dbReference type="SUPFAM" id="SSF48452">
    <property type="entry name" value="TPR-like"/>
    <property type="match status" value="2"/>
</dbReference>
<evidence type="ECO:0000256" key="2">
    <source>
        <dbReference type="ARBA" id="ARBA00022803"/>
    </source>
</evidence>
<dbReference type="RefSeq" id="WP_190405940.1">
    <property type="nucleotide sequence ID" value="NZ_JACJRF010000005.1"/>
</dbReference>
<dbReference type="InterPro" id="IPR009003">
    <property type="entry name" value="Peptidase_S1_PA"/>
</dbReference>
<dbReference type="Pfam" id="PF13432">
    <property type="entry name" value="TPR_16"/>
    <property type="match status" value="3"/>
</dbReference>
<evidence type="ECO:0000256" key="1">
    <source>
        <dbReference type="ARBA" id="ARBA00022737"/>
    </source>
</evidence>
<dbReference type="InterPro" id="IPR043504">
    <property type="entry name" value="Peptidase_S1_PA_chymotrypsin"/>
</dbReference>
<feature type="repeat" description="TPR" evidence="3">
    <location>
        <begin position="789"/>
        <end position="822"/>
    </location>
</feature>
<dbReference type="Gene3D" id="2.30.42.10">
    <property type="match status" value="1"/>
</dbReference>
<dbReference type="PROSITE" id="PS50005">
    <property type="entry name" value="TPR"/>
    <property type="match status" value="9"/>
</dbReference>
<sequence>MKQKFIDNRSLALIAWMGTLLMLPIQAVDMTIFSSKVSAQQSNPQLSEEQLKRLAQSITVKILSGENTGSGILLKKNNQVYTIITNRHVLESGTSTKIQTKDGKIYPANVVKGVNFQGKDLALLQFRTNVNYDVAPLGNLATVAVNEPIYAAGFPNGNKSPQSQGFVFKTGRVLLVQERAFKEGYQIGYSNEIEKGMSGGPILNRRGQVIGINGIHAYPLWGNPYVYEDGSRPTAALQDLISRYSWGIPIQTLARLAPEYTTKESQPASNIASTPSLPPIANEVNNIAQEITVRIDVPTLRECSGSGVIVGKQGNTYSVLTAEHVVRGSRKCDRSILEVITPDGKPYQVRVNDKNLKTLPETDLAILQFTSNQNYRVATLANYDIVKDQNYIFVSGWLGPQLGGKETQRQFTAGNVASKQLASFLAKNSLSLSYGYGLIYTNLTYKGMSGGPILDIRGRVIGIHGKAELEEITDKAGQPRLISLGFSWGVPISSFVRWSQSVGMASILKVENNQPPKLTPEETKSILEALFKVEKPKDNADAIDWLNYGWELARNTPDKALGENQAKEAFKAIDKAIQLEPNFYQAWYLRGFAKIARQESSEALKSFDKAIQIEPKFAPAWRFRGLTLLGLEKYSEALQSFDQLAKLDPEDTGIQTFRSLILLQAKRFPEALEVSNRIVQNNPGSWAYFARGAARIATGDLQGAMTDLNEAIRLNPEYIEDTAYALRGQLRAQQGNLKGALADFNEAVRFNPENHENFKKRAAIRFQQKDFKEAIADLNEALRLKPGDVEVIRERGAMRFLQQDYKGALADFNEVIRLKPDDAQIFKLRGQAHFLQQDYKAAVVDFNEVLRLKPEDADVLKLRGQIRFLQQEYKVAVADLSGAIRLKPEDTDAYYYRGQARAQIKDFQGAVEDYNEILGSQELGGIGVQIEINAQNKIATVTQVYENSPAQKGGIKTGDQILAVDGQSTANMSLEQVIKLIRGQEGTKVALRINRSGKNTLNTSLTRSQIVVDNKFADVYYHRGLARIQVKDNQGARQDFQKAADLYKQQGKADDYQKVMAKIRELQ</sequence>
<dbReference type="PANTHER" id="PTHR44858">
    <property type="entry name" value="TETRATRICOPEPTIDE REPEAT PROTEIN 6"/>
    <property type="match status" value="1"/>
</dbReference>
<dbReference type="Gene3D" id="2.40.10.10">
    <property type="entry name" value="Trypsin-like serine proteases"/>
    <property type="match status" value="4"/>
</dbReference>
<dbReference type="Pfam" id="PF17820">
    <property type="entry name" value="PDZ_6"/>
    <property type="match status" value="1"/>
</dbReference>
<dbReference type="InterPro" id="IPR019734">
    <property type="entry name" value="TPR_rpt"/>
</dbReference>
<dbReference type="Pfam" id="PF13371">
    <property type="entry name" value="TPR_9"/>
    <property type="match status" value="1"/>
</dbReference>
<dbReference type="InterPro" id="IPR041489">
    <property type="entry name" value="PDZ_6"/>
</dbReference>
<dbReference type="PANTHER" id="PTHR44858:SF1">
    <property type="entry name" value="UDP-N-ACETYLGLUCOSAMINE--PEPTIDE N-ACETYLGLUCOSAMINYLTRANSFERASE SPINDLY-RELATED"/>
    <property type="match status" value="1"/>
</dbReference>
<evidence type="ECO:0000313" key="5">
    <source>
        <dbReference type="EMBL" id="MBD2343471.1"/>
    </source>
</evidence>
<evidence type="ECO:0000256" key="3">
    <source>
        <dbReference type="PROSITE-ProRule" id="PRU00339"/>
    </source>
</evidence>
<dbReference type="Gene3D" id="1.25.40.10">
    <property type="entry name" value="Tetratricopeptide repeat domain"/>
    <property type="match status" value="3"/>
</dbReference>
<evidence type="ECO:0000313" key="6">
    <source>
        <dbReference type="Proteomes" id="UP000607281"/>
    </source>
</evidence>
<feature type="repeat" description="TPR" evidence="3">
    <location>
        <begin position="755"/>
        <end position="788"/>
    </location>
</feature>
<dbReference type="InterPro" id="IPR001478">
    <property type="entry name" value="PDZ"/>
</dbReference>
<dbReference type="EMBL" id="JACJRF010000005">
    <property type="protein sequence ID" value="MBD2343471.1"/>
    <property type="molecule type" value="Genomic_DNA"/>
</dbReference>
<keyword evidence="2 3" id="KW-0802">TPR repeat</keyword>
<dbReference type="SMART" id="SM00228">
    <property type="entry name" value="PDZ"/>
    <property type="match status" value="1"/>
</dbReference>
<feature type="repeat" description="TPR" evidence="3">
    <location>
        <begin position="685"/>
        <end position="718"/>
    </location>
</feature>
<feature type="repeat" description="TPR" evidence="3">
    <location>
        <begin position="823"/>
        <end position="856"/>
    </location>
</feature>
<dbReference type="InterPro" id="IPR036034">
    <property type="entry name" value="PDZ_sf"/>
</dbReference>
<keyword evidence="1" id="KW-0677">Repeat</keyword>
<organism evidence="5 6">
    <name type="scientific">Anabaena subtropica FACHB-260</name>
    <dbReference type="NCBI Taxonomy" id="2692884"/>
    <lineage>
        <taxon>Bacteria</taxon>
        <taxon>Bacillati</taxon>
        <taxon>Cyanobacteriota</taxon>
        <taxon>Cyanophyceae</taxon>
        <taxon>Nostocales</taxon>
        <taxon>Nostocaceae</taxon>
        <taxon>Anabaena</taxon>
    </lineage>
</organism>
<dbReference type="Pfam" id="PF13365">
    <property type="entry name" value="Trypsin_2"/>
    <property type="match status" value="2"/>
</dbReference>
<dbReference type="InterPro" id="IPR050498">
    <property type="entry name" value="Ycf3"/>
</dbReference>
<feature type="repeat" description="TPR" evidence="3">
    <location>
        <begin position="618"/>
        <end position="651"/>
    </location>
</feature>
<dbReference type="Pfam" id="PF13181">
    <property type="entry name" value="TPR_8"/>
    <property type="match status" value="1"/>
</dbReference>
<feature type="repeat" description="TPR" evidence="3">
    <location>
        <begin position="857"/>
        <end position="890"/>
    </location>
</feature>